<feature type="compositionally biased region" description="Low complexity" evidence="1">
    <location>
        <begin position="80"/>
        <end position="94"/>
    </location>
</feature>
<name>A0A368PKU2_SETIT</name>
<accession>A0A368PKU2</accession>
<organism evidence="3">
    <name type="scientific">Setaria italica</name>
    <name type="common">Foxtail millet</name>
    <name type="synonym">Panicum italicum</name>
    <dbReference type="NCBI Taxonomy" id="4555"/>
    <lineage>
        <taxon>Eukaryota</taxon>
        <taxon>Viridiplantae</taxon>
        <taxon>Streptophyta</taxon>
        <taxon>Embryophyta</taxon>
        <taxon>Tracheophyta</taxon>
        <taxon>Spermatophyta</taxon>
        <taxon>Magnoliopsida</taxon>
        <taxon>Liliopsida</taxon>
        <taxon>Poales</taxon>
        <taxon>Poaceae</taxon>
        <taxon>PACMAD clade</taxon>
        <taxon>Panicoideae</taxon>
        <taxon>Panicodae</taxon>
        <taxon>Paniceae</taxon>
        <taxon>Cenchrinae</taxon>
        <taxon>Setaria</taxon>
    </lineage>
</organism>
<feature type="domain" description="DUF8039" evidence="2">
    <location>
        <begin position="375"/>
        <end position="451"/>
    </location>
</feature>
<evidence type="ECO:0000259" key="2">
    <source>
        <dbReference type="Pfam" id="PF26133"/>
    </source>
</evidence>
<reference evidence="3" key="2">
    <citation type="submission" date="2015-07" db="EMBL/GenBank/DDBJ databases">
        <authorList>
            <person name="Noorani M."/>
        </authorList>
    </citation>
    <scope>NUCLEOTIDE SEQUENCE</scope>
    <source>
        <strain evidence="3">Yugu1</strain>
    </source>
</reference>
<dbReference type="OrthoDB" id="676990at2759"/>
<evidence type="ECO:0000313" key="3">
    <source>
        <dbReference type="EMBL" id="RCV06396.1"/>
    </source>
</evidence>
<sequence>MDNNENNVESSKEDSDSNDDCGSYSTPPEYEQSPPRSRSHPDEDDPEYDPTEDHQNNDQSSVHSPPWCRRTFTLHEEEVATSTPQTSATTASSSNPERKHGQQSRNQIPEKGSLVIEELGAKGEPILPEGISTTFRNICGAIVRDKLQNWITTSNWKKVPTTTKDVLWATVKGRFTFPEGQEKFTRNIAEGLLGRCFRNWRSTFNKEYVQKGKNARDDFVQTTEEHVKAMKATENPHHFGSGGYAAKIAKWRREEEERRRAGLLDMFAGLDERSRNWPDREKDQLTTMIGTVEHSGYVRAMSSTLPWGKAFPNNQARYRKRDRYKKNLEEKMREITKQQFLDIRWSTAGRTNHATCRTGFVAPSSASSIANVRYPIDDIQVDTPCRLVGYTSTAVTGHVFPKAPLPEYAWVQVVTVLDESYEIDIPTNEGIEVLGDTMNQYILWHRRDIILNASPETSRPSQELPLPDSNVDTEQPTLSHV</sequence>
<gene>
    <name evidence="3" type="ORF">SETIT_1G159300v2</name>
</gene>
<dbReference type="InterPro" id="IPR058352">
    <property type="entry name" value="DUF8039"/>
</dbReference>
<feature type="compositionally biased region" description="Polar residues" evidence="1">
    <location>
        <begin position="470"/>
        <end position="481"/>
    </location>
</feature>
<proteinExistence type="predicted"/>
<dbReference type="PANTHER" id="PTHR33018:SF19">
    <property type="entry name" value="OS12G0558775 PROTEIN"/>
    <property type="match status" value="1"/>
</dbReference>
<dbReference type="PANTHER" id="PTHR33018">
    <property type="entry name" value="OS10G0338966 PROTEIN-RELATED"/>
    <property type="match status" value="1"/>
</dbReference>
<evidence type="ECO:0000256" key="1">
    <source>
        <dbReference type="SAM" id="MobiDB-lite"/>
    </source>
</evidence>
<dbReference type="EMBL" id="CM003528">
    <property type="protein sequence ID" value="RCV06396.1"/>
    <property type="molecule type" value="Genomic_DNA"/>
</dbReference>
<reference evidence="3" key="1">
    <citation type="journal article" date="2012" name="Nat. Biotechnol.">
        <title>Reference genome sequence of the model plant Setaria.</title>
        <authorList>
            <person name="Bennetzen J.L."/>
            <person name="Schmutz J."/>
            <person name="Wang H."/>
            <person name="Percifield R."/>
            <person name="Hawkins J."/>
            <person name="Pontaroli A.C."/>
            <person name="Estep M."/>
            <person name="Feng L."/>
            <person name="Vaughn J.N."/>
            <person name="Grimwood J."/>
            <person name="Jenkins J."/>
            <person name="Barry K."/>
            <person name="Lindquist E."/>
            <person name="Hellsten U."/>
            <person name="Deshpande S."/>
            <person name="Wang X."/>
            <person name="Wu X."/>
            <person name="Mitros T."/>
            <person name="Triplett J."/>
            <person name="Yang X."/>
            <person name="Ye C.Y."/>
            <person name="Mauro-Herrera M."/>
            <person name="Wang L."/>
            <person name="Li P."/>
            <person name="Sharma M."/>
            <person name="Sharma R."/>
            <person name="Ronald P.C."/>
            <person name="Panaud O."/>
            <person name="Kellogg E.A."/>
            <person name="Brutnell T.P."/>
            <person name="Doust A.N."/>
            <person name="Tuskan G.A."/>
            <person name="Rokhsar D."/>
            <person name="Devos K.M."/>
        </authorList>
    </citation>
    <scope>NUCLEOTIDE SEQUENCE [LARGE SCALE GENOMIC DNA]</scope>
    <source>
        <strain evidence="3">Yugu1</strain>
    </source>
</reference>
<dbReference type="AlphaFoldDB" id="A0A368PKU2"/>
<feature type="region of interest" description="Disordered" evidence="1">
    <location>
        <begin position="1"/>
        <end position="111"/>
    </location>
</feature>
<feature type="region of interest" description="Disordered" evidence="1">
    <location>
        <begin position="456"/>
        <end position="481"/>
    </location>
</feature>
<dbReference type="Pfam" id="PF26133">
    <property type="entry name" value="DUF8039"/>
    <property type="match status" value="1"/>
</dbReference>
<protein>
    <recommendedName>
        <fullName evidence="2">DUF8039 domain-containing protein</fullName>
    </recommendedName>
</protein>